<evidence type="ECO:0000256" key="5">
    <source>
        <dbReference type="ARBA" id="ARBA00022692"/>
    </source>
</evidence>
<comment type="caution">
    <text evidence="13">The sequence shown here is derived from an EMBL/GenBank/DDBJ whole genome shotgun (WGS) entry which is preliminary data.</text>
</comment>
<evidence type="ECO:0000256" key="7">
    <source>
        <dbReference type="ARBA" id="ARBA00023065"/>
    </source>
</evidence>
<keyword evidence="4" id="KW-1134">Transmembrane beta strand</keyword>
<evidence type="ECO:0000256" key="6">
    <source>
        <dbReference type="ARBA" id="ARBA00022729"/>
    </source>
</evidence>
<dbReference type="RefSeq" id="WP_087131235.1">
    <property type="nucleotide sequence ID" value="NZ_FCOE02000007.1"/>
</dbReference>
<evidence type="ECO:0000313" key="14">
    <source>
        <dbReference type="Proteomes" id="UP000054911"/>
    </source>
</evidence>
<accession>A0A158AQD2</accession>
<feature type="domain" description="Porin" evidence="12">
    <location>
        <begin position="21"/>
        <end position="329"/>
    </location>
</feature>
<keyword evidence="3" id="KW-0813">Transport</keyword>
<evidence type="ECO:0000313" key="13">
    <source>
        <dbReference type="EMBL" id="SAK60211.1"/>
    </source>
</evidence>
<dbReference type="PANTHER" id="PTHR34501">
    <property type="entry name" value="PROTEIN YDDL-RELATED"/>
    <property type="match status" value="1"/>
</dbReference>
<dbReference type="GO" id="GO:0006811">
    <property type="term" value="P:monoatomic ion transport"/>
    <property type="evidence" value="ECO:0007669"/>
    <property type="project" value="UniProtKB-KW"/>
</dbReference>
<feature type="chain" id="PRO_5007620869" evidence="11">
    <location>
        <begin position="30"/>
        <end position="358"/>
    </location>
</feature>
<evidence type="ECO:0000256" key="2">
    <source>
        <dbReference type="ARBA" id="ARBA00011233"/>
    </source>
</evidence>
<name>A0A158AQD2_9BURK</name>
<evidence type="ECO:0000256" key="10">
    <source>
        <dbReference type="ARBA" id="ARBA00023237"/>
    </source>
</evidence>
<dbReference type="GO" id="GO:0009279">
    <property type="term" value="C:cell outer membrane"/>
    <property type="evidence" value="ECO:0007669"/>
    <property type="project" value="UniProtKB-SubCell"/>
</dbReference>
<dbReference type="InterPro" id="IPR023614">
    <property type="entry name" value="Porin_dom_sf"/>
</dbReference>
<proteinExistence type="predicted"/>
<keyword evidence="6 11" id="KW-0732">Signal</keyword>
<evidence type="ECO:0000256" key="9">
    <source>
        <dbReference type="ARBA" id="ARBA00023136"/>
    </source>
</evidence>
<keyword evidence="8" id="KW-0626">Porin</keyword>
<dbReference type="SUPFAM" id="SSF56935">
    <property type="entry name" value="Porins"/>
    <property type="match status" value="1"/>
</dbReference>
<keyword evidence="5" id="KW-0812">Transmembrane</keyword>
<comment type="subcellular location">
    <subcellularLocation>
        <location evidence="1">Cell outer membrane</location>
        <topology evidence="1">Multi-pass membrane protein</topology>
    </subcellularLocation>
</comment>
<gene>
    <name evidence="13" type="ORF">AWB80_02565</name>
</gene>
<protein>
    <submittedName>
        <fullName evidence="13">Outer membrane protein, (Porin)-like</fullName>
    </submittedName>
</protein>
<dbReference type="CDD" id="cd00342">
    <property type="entry name" value="gram_neg_porins"/>
    <property type="match status" value="1"/>
</dbReference>
<evidence type="ECO:0000256" key="1">
    <source>
        <dbReference type="ARBA" id="ARBA00004571"/>
    </source>
</evidence>
<evidence type="ECO:0000256" key="4">
    <source>
        <dbReference type="ARBA" id="ARBA00022452"/>
    </source>
</evidence>
<evidence type="ECO:0000256" key="3">
    <source>
        <dbReference type="ARBA" id="ARBA00022448"/>
    </source>
</evidence>
<feature type="signal peptide" evidence="11">
    <location>
        <begin position="1"/>
        <end position="29"/>
    </location>
</feature>
<evidence type="ECO:0000259" key="12">
    <source>
        <dbReference type="Pfam" id="PF13609"/>
    </source>
</evidence>
<dbReference type="InterPro" id="IPR033900">
    <property type="entry name" value="Gram_neg_porin_domain"/>
</dbReference>
<keyword evidence="7" id="KW-0406">Ion transport</keyword>
<dbReference type="PANTHER" id="PTHR34501:SF9">
    <property type="entry name" value="MAJOR OUTER MEMBRANE PROTEIN P.IA"/>
    <property type="match status" value="1"/>
</dbReference>
<dbReference type="InterPro" id="IPR050298">
    <property type="entry name" value="Gram-neg_bact_OMP"/>
</dbReference>
<dbReference type="Proteomes" id="UP000054911">
    <property type="component" value="Unassembled WGS sequence"/>
</dbReference>
<dbReference type="STRING" id="1777141.AWB80_02565"/>
<keyword evidence="9" id="KW-0472">Membrane</keyword>
<dbReference type="GO" id="GO:0015288">
    <property type="term" value="F:porin activity"/>
    <property type="evidence" value="ECO:0007669"/>
    <property type="project" value="UniProtKB-KW"/>
</dbReference>
<sequence>MHFTTFHAARMVCALGFIGASACAPSAFASMTLYGAVDSFLQYSNNSGDTAWRLQSGGASTSRWGITGSEDLGGGVYSGFRLESGINLMNGQQQSATSIYNREANVWLGAQRFGTIKLGKQYPAIPPEGADPFYAVGMLSPWASSVLAVSDLGPGAATVQARTDNAISYETPIWSGFSAKVLYALRNAAGASPVARNAGGIVNYANGPLAFNVAYNAVWTDTPHGPAASTPDGPRTDIVMADVLYDFGALAASATYTLTRPTAPNTYVAAVYSLGAVWTHGPHVIRAGAVYRNVAGREDSAFGALVGYDYQFSKLTGVYARVGGFRNQGRSQLSFGSDPLAAPGVNPFVVALGLRKKF</sequence>
<keyword evidence="14" id="KW-1185">Reference proteome</keyword>
<keyword evidence="10" id="KW-0998">Cell outer membrane</keyword>
<dbReference type="AlphaFoldDB" id="A0A158AQD2"/>
<evidence type="ECO:0000256" key="8">
    <source>
        <dbReference type="ARBA" id="ARBA00023114"/>
    </source>
</evidence>
<organism evidence="13 14">
    <name type="scientific">Caballeronia pedi</name>
    <dbReference type="NCBI Taxonomy" id="1777141"/>
    <lineage>
        <taxon>Bacteria</taxon>
        <taxon>Pseudomonadati</taxon>
        <taxon>Pseudomonadota</taxon>
        <taxon>Betaproteobacteria</taxon>
        <taxon>Burkholderiales</taxon>
        <taxon>Burkholderiaceae</taxon>
        <taxon>Caballeronia</taxon>
    </lineage>
</organism>
<dbReference type="OrthoDB" id="8982743at2"/>
<reference evidence="13" key="1">
    <citation type="submission" date="2016-01" db="EMBL/GenBank/DDBJ databases">
        <authorList>
            <person name="Peeters C."/>
        </authorList>
    </citation>
    <scope>NUCLEOTIDE SEQUENCE [LARGE SCALE GENOMIC DNA]</scope>
    <source>
        <strain evidence="13">LMG 29323</strain>
    </source>
</reference>
<dbReference type="EMBL" id="FCOE02000007">
    <property type="protein sequence ID" value="SAK60211.1"/>
    <property type="molecule type" value="Genomic_DNA"/>
</dbReference>
<dbReference type="Gene3D" id="2.40.160.10">
    <property type="entry name" value="Porin"/>
    <property type="match status" value="1"/>
</dbReference>
<evidence type="ECO:0000256" key="11">
    <source>
        <dbReference type="SAM" id="SignalP"/>
    </source>
</evidence>
<comment type="subunit">
    <text evidence="2">Homotrimer.</text>
</comment>
<dbReference type="Pfam" id="PF13609">
    <property type="entry name" value="Porin_4"/>
    <property type="match status" value="1"/>
</dbReference>
<dbReference type="GO" id="GO:0046930">
    <property type="term" value="C:pore complex"/>
    <property type="evidence" value="ECO:0007669"/>
    <property type="project" value="UniProtKB-KW"/>
</dbReference>